<name>A0ABS8TA87_DATST</name>
<dbReference type="EMBL" id="JACEIK010001275">
    <property type="protein sequence ID" value="MCD7467845.1"/>
    <property type="molecule type" value="Genomic_DNA"/>
</dbReference>
<reference evidence="2 3" key="1">
    <citation type="journal article" date="2021" name="BMC Genomics">
        <title>Datura genome reveals duplications of psychoactive alkaloid biosynthetic genes and high mutation rate following tissue culture.</title>
        <authorList>
            <person name="Rajewski A."/>
            <person name="Carter-House D."/>
            <person name="Stajich J."/>
            <person name="Litt A."/>
        </authorList>
    </citation>
    <scope>NUCLEOTIDE SEQUENCE [LARGE SCALE GENOMIC DNA]</scope>
    <source>
        <strain evidence="2">AR-01</strain>
    </source>
</reference>
<feature type="region of interest" description="Disordered" evidence="1">
    <location>
        <begin position="1"/>
        <end position="27"/>
    </location>
</feature>
<accession>A0ABS8TA87</accession>
<protein>
    <submittedName>
        <fullName evidence="2">Uncharacterized protein</fullName>
    </submittedName>
</protein>
<evidence type="ECO:0000256" key="1">
    <source>
        <dbReference type="SAM" id="MobiDB-lite"/>
    </source>
</evidence>
<evidence type="ECO:0000313" key="3">
    <source>
        <dbReference type="Proteomes" id="UP000823775"/>
    </source>
</evidence>
<sequence length="120" mass="13872">MNELEHEINELKEKKNEEMNQMKQNQEKMQSELLLMRQFIRKYVPNECMPQNINGDSSEEIPDAVRGQERVPQTSRIPSVAKNTPPHGFKYPNIPWTNVATCVWSRGTNLEAPKSANFSV</sequence>
<comment type="caution">
    <text evidence="2">The sequence shown here is derived from an EMBL/GenBank/DDBJ whole genome shotgun (WGS) entry which is preliminary data.</text>
</comment>
<evidence type="ECO:0000313" key="2">
    <source>
        <dbReference type="EMBL" id="MCD7467845.1"/>
    </source>
</evidence>
<gene>
    <name evidence="2" type="ORF">HAX54_005492</name>
</gene>
<keyword evidence="3" id="KW-1185">Reference proteome</keyword>
<feature type="region of interest" description="Disordered" evidence="1">
    <location>
        <begin position="65"/>
        <end position="89"/>
    </location>
</feature>
<organism evidence="2 3">
    <name type="scientific">Datura stramonium</name>
    <name type="common">Jimsonweed</name>
    <name type="synonym">Common thornapple</name>
    <dbReference type="NCBI Taxonomy" id="4076"/>
    <lineage>
        <taxon>Eukaryota</taxon>
        <taxon>Viridiplantae</taxon>
        <taxon>Streptophyta</taxon>
        <taxon>Embryophyta</taxon>
        <taxon>Tracheophyta</taxon>
        <taxon>Spermatophyta</taxon>
        <taxon>Magnoliopsida</taxon>
        <taxon>eudicotyledons</taxon>
        <taxon>Gunneridae</taxon>
        <taxon>Pentapetalae</taxon>
        <taxon>asterids</taxon>
        <taxon>lamiids</taxon>
        <taxon>Solanales</taxon>
        <taxon>Solanaceae</taxon>
        <taxon>Solanoideae</taxon>
        <taxon>Datureae</taxon>
        <taxon>Datura</taxon>
    </lineage>
</organism>
<proteinExistence type="predicted"/>
<dbReference type="Proteomes" id="UP000823775">
    <property type="component" value="Unassembled WGS sequence"/>
</dbReference>